<dbReference type="Proteomes" id="UP000295325">
    <property type="component" value="Unassembled WGS sequence"/>
</dbReference>
<evidence type="ECO:0000256" key="4">
    <source>
        <dbReference type="ARBA" id="ARBA00022475"/>
    </source>
</evidence>
<evidence type="ECO:0000256" key="14">
    <source>
        <dbReference type="SAM" id="Phobius"/>
    </source>
</evidence>
<dbReference type="InterPro" id="IPR036097">
    <property type="entry name" value="HisK_dim/P_sf"/>
</dbReference>
<dbReference type="FunFam" id="1.10.287.130:FF:000001">
    <property type="entry name" value="Two-component sensor histidine kinase"/>
    <property type="match status" value="1"/>
</dbReference>
<evidence type="ECO:0000256" key="1">
    <source>
        <dbReference type="ARBA" id="ARBA00000085"/>
    </source>
</evidence>
<dbReference type="AlphaFoldDB" id="A0A4R7KUP7"/>
<evidence type="ECO:0000256" key="11">
    <source>
        <dbReference type="ARBA" id="ARBA00022989"/>
    </source>
</evidence>
<keyword evidence="13 14" id="KW-0472">Membrane</keyword>
<evidence type="ECO:0000259" key="16">
    <source>
        <dbReference type="PROSITE" id="PS50885"/>
    </source>
</evidence>
<dbReference type="SMART" id="SM00388">
    <property type="entry name" value="HisKA"/>
    <property type="match status" value="1"/>
</dbReference>
<dbReference type="GO" id="GO:0000155">
    <property type="term" value="F:phosphorelay sensor kinase activity"/>
    <property type="evidence" value="ECO:0007669"/>
    <property type="project" value="InterPro"/>
</dbReference>
<dbReference type="SMART" id="SM00304">
    <property type="entry name" value="HAMP"/>
    <property type="match status" value="1"/>
</dbReference>
<dbReference type="InterPro" id="IPR036890">
    <property type="entry name" value="HATPase_C_sf"/>
</dbReference>
<dbReference type="InterPro" id="IPR050398">
    <property type="entry name" value="HssS/ArlS-like"/>
</dbReference>
<evidence type="ECO:0000313" key="17">
    <source>
        <dbReference type="EMBL" id="TDT63454.1"/>
    </source>
</evidence>
<comment type="subcellular location">
    <subcellularLocation>
        <location evidence="2">Cell membrane</location>
        <topology evidence="2">Multi-pass membrane protein</topology>
    </subcellularLocation>
</comment>
<dbReference type="CDD" id="cd00075">
    <property type="entry name" value="HATPase"/>
    <property type="match status" value="1"/>
</dbReference>
<evidence type="ECO:0000256" key="10">
    <source>
        <dbReference type="ARBA" id="ARBA00022840"/>
    </source>
</evidence>
<dbReference type="PROSITE" id="PS50885">
    <property type="entry name" value="HAMP"/>
    <property type="match status" value="1"/>
</dbReference>
<dbReference type="PRINTS" id="PR00344">
    <property type="entry name" value="BCTRLSENSOR"/>
</dbReference>
<dbReference type="Gene3D" id="6.10.340.10">
    <property type="match status" value="1"/>
</dbReference>
<feature type="domain" description="HAMP" evidence="16">
    <location>
        <begin position="194"/>
        <end position="246"/>
    </location>
</feature>
<protein>
    <recommendedName>
        <fullName evidence="3">histidine kinase</fullName>
        <ecNumber evidence="3">2.7.13.3</ecNumber>
    </recommendedName>
</protein>
<dbReference type="CDD" id="cd00082">
    <property type="entry name" value="HisKA"/>
    <property type="match status" value="1"/>
</dbReference>
<evidence type="ECO:0000256" key="5">
    <source>
        <dbReference type="ARBA" id="ARBA00022553"/>
    </source>
</evidence>
<keyword evidence="11 14" id="KW-1133">Transmembrane helix</keyword>
<proteinExistence type="predicted"/>
<dbReference type="InterPro" id="IPR003660">
    <property type="entry name" value="HAMP_dom"/>
</dbReference>
<dbReference type="EC" id="2.7.13.3" evidence="3"/>
<keyword evidence="8" id="KW-0547">Nucleotide-binding</keyword>
<comment type="catalytic activity">
    <reaction evidence="1">
        <text>ATP + protein L-histidine = ADP + protein N-phospho-L-histidine.</text>
        <dbReference type="EC" id="2.7.13.3"/>
    </reaction>
</comment>
<evidence type="ECO:0000313" key="18">
    <source>
        <dbReference type="Proteomes" id="UP000295325"/>
    </source>
</evidence>
<evidence type="ECO:0000256" key="2">
    <source>
        <dbReference type="ARBA" id="ARBA00004651"/>
    </source>
</evidence>
<organism evidence="17 18">
    <name type="scientific">Fonticella tunisiensis</name>
    <dbReference type="NCBI Taxonomy" id="1096341"/>
    <lineage>
        <taxon>Bacteria</taxon>
        <taxon>Bacillati</taxon>
        <taxon>Bacillota</taxon>
        <taxon>Clostridia</taxon>
        <taxon>Eubacteriales</taxon>
        <taxon>Clostridiaceae</taxon>
        <taxon>Fonticella</taxon>
    </lineage>
</organism>
<dbReference type="PROSITE" id="PS50109">
    <property type="entry name" value="HIS_KIN"/>
    <property type="match status" value="1"/>
</dbReference>
<evidence type="ECO:0000256" key="3">
    <source>
        <dbReference type="ARBA" id="ARBA00012438"/>
    </source>
</evidence>
<keyword evidence="7 14" id="KW-0812">Transmembrane</keyword>
<dbReference type="PANTHER" id="PTHR45528:SF1">
    <property type="entry name" value="SENSOR HISTIDINE KINASE CPXA"/>
    <property type="match status" value="1"/>
</dbReference>
<dbReference type="InterPro" id="IPR003661">
    <property type="entry name" value="HisK_dim/P_dom"/>
</dbReference>
<evidence type="ECO:0000256" key="12">
    <source>
        <dbReference type="ARBA" id="ARBA00023012"/>
    </source>
</evidence>
<keyword evidence="4" id="KW-1003">Cell membrane</keyword>
<dbReference type="Gene3D" id="1.10.287.130">
    <property type="match status" value="1"/>
</dbReference>
<reference evidence="17 18" key="1">
    <citation type="submission" date="2019-03" db="EMBL/GenBank/DDBJ databases">
        <title>Genomic Encyclopedia of Type Strains, Phase IV (KMG-IV): sequencing the most valuable type-strain genomes for metagenomic binning, comparative biology and taxonomic classification.</title>
        <authorList>
            <person name="Goeker M."/>
        </authorList>
    </citation>
    <scope>NUCLEOTIDE SEQUENCE [LARGE SCALE GENOMIC DNA]</scope>
    <source>
        <strain evidence="17 18">DSM 24455</strain>
    </source>
</reference>
<dbReference type="CDD" id="cd06225">
    <property type="entry name" value="HAMP"/>
    <property type="match status" value="1"/>
</dbReference>
<dbReference type="PANTHER" id="PTHR45528">
    <property type="entry name" value="SENSOR HISTIDINE KINASE CPXA"/>
    <property type="match status" value="1"/>
</dbReference>
<dbReference type="InterPro" id="IPR004358">
    <property type="entry name" value="Sig_transdc_His_kin-like_C"/>
</dbReference>
<dbReference type="Gene3D" id="3.30.565.10">
    <property type="entry name" value="Histidine kinase-like ATPase, C-terminal domain"/>
    <property type="match status" value="1"/>
</dbReference>
<dbReference type="Pfam" id="PF00512">
    <property type="entry name" value="HisKA"/>
    <property type="match status" value="1"/>
</dbReference>
<dbReference type="Pfam" id="PF02518">
    <property type="entry name" value="HATPase_c"/>
    <property type="match status" value="1"/>
</dbReference>
<keyword evidence="6" id="KW-0808">Transferase</keyword>
<dbReference type="FunFam" id="3.30.565.10:FF:000006">
    <property type="entry name" value="Sensor histidine kinase WalK"/>
    <property type="match status" value="1"/>
</dbReference>
<dbReference type="RefSeq" id="WP_133627100.1">
    <property type="nucleotide sequence ID" value="NZ_SOAZ01000002.1"/>
</dbReference>
<evidence type="ECO:0000256" key="7">
    <source>
        <dbReference type="ARBA" id="ARBA00022692"/>
    </source>
</evidence>
<sequence>MKKSLFTKLMSTYFIILVISYSLVAIFLSFWFYDHYYKQRAAALIREGEMLSKIVIDYVEDRADNDDLKFELSVIDRFLNARIWLVDRYGFVYGYSGDEKDDVLGKQLTNREISEVISGSLIVKTGGFSEIVKTPVLTVGIPIYINGHVQSAVFLHSPLDEIKSALKRVYFVIWMSAFFAIVISAFIIYYFSEKILIKPLGRINYTAKSIAKGDFNQRVDINSDDEIGDLAVSFNYMADSLQNLENMRRSFIANISHELRSPMTSINGFIGGILDGTIPAEKWEYYLNIVHDEIKRLIRLINDLLDLARLESGEFSLSMGVFDINELIRQRIIKFEDRINKKNINVNVILIENKLNVKGDRDRIDQVITNLLDNAIKFVPEGGKIEIKTEIKENKLLVGVYNDGPPIPREEIKYIWDRFHKVDKARSKGGGTGLGLSIARQIINQHRETIWVESGDKGTKFTFTLSLA</sequence>
<evidence type="ECO:0000256" key="8">
    <source>
        <dbReference type="ARBA" id="ARBA00022741"/>
    </source>
</evidence>
<dbReference type="OrthoDB" id="9813151at2"/>
<dbReference type="SMART" id="SM00387">
    <property type="entry name" value="HATPase_c"/>
    <property type="match status" value="1"/>
</dbReference>
<evidence type="ECO:0000256" key="9">
    <source>
        <dbReference type="ARBA" id="ARBA00022777"/>
    </source>
</evidence>
<dbReference type="Pfam" id="PF00672">
    <property type="entry name" value="HAMP"/>
    <property type="match status" value="1"/>
</dbReference>
<dbReference type="GO" id="GO:0005886">
    <property type="term" value="C:plasma membrane"/>
    <property type="evidence" value="ECO:0007669"/>
    <property type="project" value="UniProtKB-SubCell"/>
</dbReference>
<comment type="caution">
    <text evidence="17">The sequence shown here is derived from an EMBL/GenBank/DDBJ whole genome shotgun (WGS) entry which is preliminary data.</text>
</comment>
<dbReference type="SUPFAM" id="SSF47384">
    <property type="entry name" value="Homodimeric domain of signal transducing histidine kinase"/>
    <property type="match status" value="1"/>
</dbReference>
<dbReference type="SUPFAM" id="SSF158472">
    <property type="entry name" value="HAMP domain-like"/>
    <property type="match status" value="1"/>
</dbReference>
<name>A0A4R7KUP7_9CLOT</name>
<keyword evidence="12" id="KW-0902">Two-component regulatory system</keyword>
<keyword evidence="9" id="KW-0418">Kinase</keyword>
<evidence type="ECO:0000259" key="15">
    <source>
        <dbReference type="PROSITE" id="PS50109"/>
    </source>
</evidence>
<keyword evidence="10" id="KW-0067">ATP-binding</keyword>
<accession>A0A4R7KUP7</accession>
<dbReference type="InterPro" id="IPR005467">
    <property type="entry name" value="His_kinase_dom"/>
</dbReference>
<dbReference type="EMBL" id="SOAZ01000002">
    <property type="protein sequence ID" value="TDT63454.1"/>
    <property type="molecule type" value="Genomic_DNA"/>
</dbReference>
<dbReference type="InterPro" id="IPR003594">
    <property type="entry name" value="HATPase_dom"/>
</dbReference>
<dbReference type="GO" id="GO:0005524">
    <property type="term" value="F:ATP binding"/>
    <property type="evidence" value="ECO:0007669"/>
    <property type="project" value="UniProtKB-KW"/>
</dbReference>
<feature type="transmembrane region" description="Helical" evidence="14">
    <location>
        <begin position="12"/>
        <end position="33"/>
    </location>
</feature>
<keyword evidence="18" id="KW-1185">Reference proteome</keyword>
<feature type="domain" description="Histidine kinase" evidence="15">
    <location>
        <begin position="254"/>
        <end position="468"/>
    </location>
</feature>
<gene>
    <name evidence="17" type="ORF">EDD71_102216</name>
</gene>
<keyword evidence="5" id="KW-0597">Phosphoprotein</keyword>
<feature type="transmembrane region" description="Helical" evidence="14">
    <location>
        <begin position="169"/>
        <end position="191"/>
    </location>
</feature>
<evidence type="ECO:0000256" key="6">
    <source>
        <dbReference type="ARBA" id="ARBA00022679"/>
    </source>
</evidence>
<dbReference type="SUPFAM" id="SSF55874">
    <property type="entry name" value="ATPase domain of HSP90 chaperone/DNA topoisomerase II/histidine kinase"/>
    <property type="match status" value="1"/>
</dbReference>
<evidence type="ECO:0000256" key="13">
    <source>
        <dbReference type="ARBA" id="ARBA00023136"/>
    </source>
</evidence>